<dbReference type="Proteomes" id="UP000020681">
    <property type="component" value="Unassembled WGS sequence"/>
</dbReference>
<gene>
    <name evidence="3" type="ORF">I551_2192</name>
</gene>
<evidence type="ECO:0000256" key="2">
    <source>
        <dbReference type="SAM" id="Phobius"/>
    </source>
</evidence>
<keyword evidence="2" id="KW-1133">Transmembrane helix</keyword>
<dbReference type="EMBL" id="JAOL01000090">
    <property type="protein sequence ID" value="EUA91343.1"/>
    <property type="molecule type" value="Genomic_DNA"/>
</dbReference>
<protein>
    <submittedName>
        <fullName evidence="3">Uncharacterized protein</fullName>
    </submittedName>
</protein>
<keyword evidence="2" id="KW-0812">Transmembrane</keyword>
<evidence type="ECO:0000313" key="3">
    <source>
        <dbReference type="EMBL" id="EUA91343.1"/>
    </source>
</evidence>
<feature type="region of interest" description="Disordered" evidence="1">
    <location>
        <begin position="30"/>
        <end position="56"/>
    </location>
</feature>
<feature type="transmembrane region" description="Helical" evidence="2">
    <location>
        <begin position="12"/>
        <end position="31"/>
    </location>
</feature>
<proteinExistence type="predicted"/>
<comment type="caution">
    <text evidence="3">The sequence shown here is derived from an EMBL/GenBank/DDBJ whole genome shotgun (WGS) entry which is preliminary data.</text>
</comment>
<sequence length="56" mass="5468">MSFIETVSRIGMAIDGMGVAVIMLGAVVSSGSSSPTCRAGRTAPIGSPGKISGDPS</sequence>
<organism evidence="3 4">
    <name type="scientific">Mycobacterium ulcerans str. Harvey</name>
    <dbReference type="NCBI Taxonomy" id="1299332"/>
    <lineage>
        <taxon>Bacteria</taxon>
        <taxon>Bacillati</taxon>
        <taxon>Actinomycetota</taxon>
        <taxon>Actinomycetes</taxon>
        <taxon>Mycobacteriales</taxon>
        <taxon>Mycobacteriaceae</taxon>
        <taxon>Mycobacterium</taxon>
        <taxon>Mycobacterium ulcerans group</taxon>
    </lineage>
</organism>
<accession>A0ABP3AJF5</accession>
<keyword evidence="2" id="KW-0472">Membrane</keyword>
<name>A0ABP3AJF5_MYCUL</name>
<keyword evidence="4" id="KW-1185">Reference proteome</keyword>
<evidence type="ECO:0000313" key="4">
    <source>
        <dbReference type="Proteomes" id="UP000020681"/>
    </source>
</evidence>
<evidence type="ECO:0000256" key="1">
    <source>
        <dbReference type="SAM" id="MobiDB-lite"/>
    </source>
</evidence>
<reference evidence="3 4" key="1">
    <citation type="submission" date="2014-01" db="EMBL/GenBank/DDBJ databases">
        <authorList>
            <person name="Dobos K."/>
            <person name="Lenaerts A."/>
            <person name="Ordway D."/>
            <person name="DeGroote M.A."/>
            <person name="Parker T."/>
            <person name="Sizemore C."/>
            <person name="Tallon L.J."/>
            <person name="Sadzewicz L.K."/>
            <person name="Sengamalay N."/>
            <person name="Fraser C.M."/>
            <person name="Hine E."/>
            <person name="Shefchek K.A."/>
            <person name="Das S.P."/>
            <person name="Tettelin H."/>
        </authorList>
    </citation>
    <scope>NUCLEOTIDE SEQUENCE [LARGE SCALE GENOMIC DNA]</scope>
    <source>
        <strain evidence="3 4">Harvey</strain>
    </source>
</reference>